<sequence length="56" mass="6009">MSCRCEAPAHSYAVHVRDMDVSESGECPHRGREAATLGQSGVLPLDLWQPGGSRLS</sequence>
<reference evidence="1 2" key="1">
    <citation type="journal article" date="2015" name="Proc. Natl. Acad. Sci. U.S.A.">
        <title>Expanded metabolic versatility of ubiquitous nitrite-oxidizing bacteria from the genus Nitrospira.</title>
        <authorList>
            <person name="Koch H."/>
            <person name="Lucker S."/>
            <person name="Albertsen M."/>
            <person name="Kitzinger K."/>
            <person name="Herbold C."/>
            <person name="Spieck E."/>
            <person name="Nielsen P.H."/>
            <person name="Wagner M."/>
            <person name="Daims H."/>
        </authorList>
    </citation>
    <scope>NUCLEOTIDE SEQUENCE [LARGE SCALE GENOMIC DNA]</scope>
    <source>
        <strain evidence="1 2">NSP M-1</strain>
    </source>
</reference>
<evidence type="ECO:0000313" key="1">
    <source>
        <dbReference type="EMBL" id="ALA59473.1"/>
    </source>
</evidence>
<evidence type="ECO:0000313" key="2">
    <source>
        <dbReference type="Proteomes" id="UP000069205"/>
    </source>
</evidence>
<accession>A0A0K2GEU5</accession>
<organism evidence="1 2">
    <name type="scientific">Nitrospira moscoviensis</name>
    <dbReference type="NCBI Taxonomy" id="42253"/>
    <lineage>
        <taxon>Bacteria</taxon>
        <taxon>Pseudomonadati</taxon>
        <taxon>Nitrospirota</taxon>
        <taxon>Nitrospiria</taxon>
        <taxon>Nitrospirales</taxon>
        <taxon>Nitrospiraceae</taxon>
        <taxon>Nitrospira</taxon>
    </lineage>
</organism>
<dbReference type="Proteomes" id="UP000069205">
    <property type="component" value="Chromosome"/>
</dbReference>
<protein>
    <submittedName>
        <fullName evidence="1">Uncharacterized protein</fullName>
    </submittedName>
</protein>
<dbReference type="STRING" id="42253.NITMOv2_3074"/>
<dbReference type="RefSeq" id="WP_187299218.1">
    <property type="nucleotide sequence ID" value="NZ_CP011801.1"/>
</dbReference>
<keyword evidence="2" id="KW-1185">Reference proteome</keyword>
<name>A0A0K2GEU5_NITMO</name>
<gene>
    <name evidence="1" type="ORF">NITMOv2_3074</name>
</gene>
<dbReference type="AlphaFoldDB" id="A0A0K2GEU5"/>
<proteinExistence type="predicted"/>
<dbReference type="KEGG" id="nmv:NITMOv2_3074"/>
<dbReference type="EMBL" id="CP011801">
    <property type="protein sequence ID" value="ALA59473.1"/>
    <property type="molecule type" value="Genomic_DNA"/>
</dbReference>
<dbReference type="PATRIC" id="fig|42253.5.peg.3029"/>